<reference evidence="1 2" key="1">
    <citation type="submission" date="2019-02" db="EMBL/GenBank/DDBJ databases">
        <title>Deep-cultivation of Planctomycetes and their phenomic and genomic characterization uncovers novel biology.</title>
        <authorList>
            <person name="Wiegand S."/>
            <person name="Jogler M."/>
            <person name="Boedeker C."/>
            <person name="Pinto D."/>
            <person name="Vollmers J."/>
            <person name="Rivas-Marin E."/>
            <person name="Kohn T."/>
            <person name="Peeters S.H."/>
            <person name="Heuer A."/>
            <person name="Rast P."/>
            <person name="Oberbeckmann S."/>
            <person name="Bunk B."/>
            <person name="Jeske O."/>
            <person name="Meyerdierks A."/>
            <person name="Storesund J.E."/>
            <person name="Kallscheuer N."/>
            <person name="Luecker S."/>
            <person name="Lage O.M."/>
            <person name="Pohl T."/>
            <person name="Merkel B.J."/>
            <person name="Hornburger P."/>
            <person name="Mueller R.-W."/>
            <person name="Bruemmer F."/>
            <person name="Labrenz M."/>
            <person name="Spormann A.M."/>
            <person name="Op Den Camp H."/>
            <person name="Overmann J."/>
            <person name="Amann R."/>
            <person name="Jetten M.S.M."/>
            <person name="Mascher T."/>
            <person name="Medema M.H."/>
            <person name="Devos D.P."/>
            <person name="Kaster A.-K."/>
            <person name="Ovreas L."/>
            <person name="Rohde M."/>
            <person name="Galperin M.Y."/>
            <person name="Jogler C."/>
        </authorList>
    </citation>
    <scope>NUCLEOTIDE SEQUENCE [LARGE SCALE GENOMIC DNA]</scope>
    <source>
        <strain evidence="1 2">CA85</strain>
    </source>
</reference>
<comment type="caution">
    <text evidence="1">The sequence shown here is derived from an EMBL/GenBank/DDBJ whole genome shotgun (WGS) entry which is preliminary data.</text>
</comment>
<proteinExistence type="predicted"/>
<dbReference type="Proteomes" id="UP000318053">
    <property type="component" value="Unassembled WGS sequence"/>
</dbReference>
<dbReference type="OrthoDB" id="6637803at2"/>
<dbReference type="AlphaFoldDB" id="A0A5C5WPB9"/>
<dbReference type="InterPro" id="IPR049807">
    <property type="entry name" value="DpdD-like"/>
</dbReference>
<keyword evidence="2" id="KW-1185">Reference proteome</keyword>
<dbReference type="RefSeq" id="WP_146393995.1">
    <property type="nucleotide sequence ID" value="NZ_SJPK01000030.1"/>
</dbReference>
<dbReference type="NCBIfam" id="NF041061">
    <property type="entry name" value="DpdD"/>
    <property type="match status" value="1"/>
</dbReference>
<evidence type="ECO:0000313" key="1">
    <source>
        <dbReference type="EMBL" id="TWT52270.1"/>
    </source>
</evidence>
<protein>
    <submittedName>
        <fullName evidence="1">Uncharacterized protein</fullName>
    </submittedName>
</protein>
<gene>
    <name evidence="1" type="ORF">CA85_50500</name>
</gene>
<evidence type="ECO:0000313" key="2">
    <source>
        <dbReference type="Proteomes" id="UP000318053"/>
    </source>
</evidence>
<accession>A0A5C5WPB9</accession>
<dbReference type="EMBL" id="SJPK01000030">
    <property type="protein sequence ID" value="TWT52270.1"/>
    <property type="molecule type" value="Genomic_DNA"/>
</dbReference>
<name>A0A5C5WPB9_9BACT</name>
<sequence length="763" mass="84528">MTQLSDDPQAFLKTFFGAGNSIQWADYENAAPADAVRAYLEPWVQRFIKQESPFLLPRVDISSKQTTWYVLCGNPREARSMRESLLAFVGPTYSRFNGELATLDPKDSIEEACQLNFGSLVFRLPVIDNDDRTKVGRLLTTLVDYRDRESGRSLAAVKPIGRLLRDLEMAILAKNEQSAWSVYGEIRSRGRLSATNLAFLQVRIFGAFEQWAELLLLPNLNDILQVRRPKRISDQIAQAVYQHQLAEHELAGDATEAVAAYRRTGKRFQNLVRSTAGLQSPEAIKFALVSAVAADVPQRELAERLAGHTAIATDAAWAEALLATLPAQQSAEVVSEAVTAYDVADVRYNENNFDEALALYLMQTPTRRSVHRVLETAVEVDTRQSAEEALAYLSSAPEDIQTQILGRRVCTGQIEILSGILGQDSGGEPKQIASLVEWFEFVDAGEAIETASEVLDYGIQEWASGSSFDASAIAQELKKSRSGKQNEIIRNAVPTFIRSLLLDRSPTRECKPVYGALTELLIYDESVGSDDLAAVEQLSEAVLTTAPCHEAGNNDFAFAAEITVHLWDTIAAPRHFDWVLSMLDLLIDTGGQQHTSLTPILATIAESSRLWTRRISDDQWSLLELLATDLDLTEMVAGLRPEPEEATENDPPDIRGLLIGKSIAVYSLTERIARRFGQLAEKAFDGIKIHYVHDKSLTDRMKSLAQSADIFIVNTWDAKHAATNGIKDNRSSSAYTLEPDGKSASSLMRCLHHFALNRAERSQ</sequence>
<organism evidence="1 2">
    <name type="scientific">Allorhodopirellula solitaria</name>
    <dbReference type="NCBI Taxonomy" id="2527987"/>
    <lineage>
        <taxon>Bacteria</taxon>
        <taxon>Pseudomonadati</taxon>
        <taxon>Planctomycetota</taxon>
        <taxon>Planctomycetia</taxon>
        <taxon>Pirellulales</taxon>
        <taxon>Pirellulaceae</taxon>
        <taxon>Allorhodopirellula</taxon>
    </lineage>
</organism>